<evidence type="ECO:0000256" key="1">
    <source>
        <dbReference type="SAM" id="MobiDB-lite"/>
    </source>
</evidence>
<evidence type="ECO:0000313" key="3">
    <source>
        <dbReference type="EMBL" id="EHH67610.1"/>
    </source>
</evidence>
<dbReference type="SUPFAM" id="SSF103088">
    <property type="entry name" value="OmpA-like"/>
    <property type="match status" value="1"/>
</dbReference>
<evidence type="ECO:0000256" key="2">
    <source>
        <dbReference type="SAM" id="SignalP"/>
    </source>
</evidence>
<feature type="compositionally biased region" description="Low complexity" evidence="1">
    <location>
        <begin position="90"/>
        <end position="106"/>
    </location>
</feature>
<accession>G6XKP7</accession>
<feature type="region of interest" description="Disordered" evidence="1">
    <location>
        <begin position="25"/>
        <end position="108"/>
    </location>
</feature>
<dbReference type="eggNOG" id="COG2885">
    <property type="taxonomic scope" value="Bacteria"/>
</dbReference>
<feature type="compositionally biased region" description="Basic and acidic residues" evidence="1">
    <location>
        <begin position="233"/>
        <end position="248"/>
    </location>
</feature>
<name>G6XKP7_9PROT</name>
<feature type="chain" id="PRO_5003489784" description="OmpA-like domain-containing protein" evidence="2">
    <location>
        <begin position="26"/>
        <end position="270"/>
    </location>
</feature>
<organism evidence="3 4">
    <name type="scientific">Gluconobacter morbifer G707</name>
    <dbReference type="NCBI Taxonomy" id="1088869"/>
    <lineage>
        <taxon>Bacteria</taxon>
        <taxon>Pseudomonadati</taxon>
        <taxon>Pseudomonadota</taxon>
        <taxon>Alphaproteobacteria</taxon>
        <taxon>Acetobacterales</taxon>
        <taxon>Acetobacteraceae</taxon>
        <taxon>Gluconobacter</taxon>
    </lineage>
</organism>
<sequence length="270" mass="27845">MYRPILSFLPLAAVLACFPLSDSSAQVTSNLDDLPQSKPASPAPAHKTAQHAAPARHASSKTRQPAPAHPTHTASGQNTSASPAASPFGTTTAARPQPARTTVPAVPAAPPPPVVLPPPFVPIQTHAPVPPMAVPAVPDAKSSTAPLPDDGLRVLFAPNDSSLNEASLKAISAYGVRLAARPDTRVILRAYATLPGDDISMPRRISLARVLAIRSVLIHADVATTRIYPRALGRPDKGDTAPGDRLDITLETNPAPTAAPASATPANGMP</sequence>
<keyword evidence="4" id="KW-1185">Reference proteome</keyword>
<dbReference type="Gene3D" id="3.30.1330.60">
    <property type="entry name" value="OmpA-like domain"/>
    <property type="match status" value="1"/>
</dbReference>
<dbReference type="AlphaFoldDB" id="G6XKP7"/>
<reference evidence="3 4" key="1">
    <citation type="submission" date="2011-10" db="EMBL/GenBank/DDBJ databases">
        <title>Genome sequence of Gluconobacter morbifer G707, isolated from Drosophila gut.</title>
        <authorList>
            <person name="Lee W.-J."/>
            <person name="Kim E.-K."/>
        </authorList>
    </citation>
    <scope>NUCLEOTIDE SEQUENCE [LARGE SCALE GENOMIC DNA]</scope>
    <source>
        <strain evidence="3 4">G707</strain>
    </source>
</reference>
<feature type="compositionally biased region" description="Polar residues" evidence="1">
    <location>
        <begin position="72"/>
        <end position="83"/>
    </location>
</feature>
<comment type="caution">
    <text evidence="3">The sequence shown here is derived from an EMBL/GenBank/DDBJ whole genome shotgun (WGS) entry which is preliminary data.</text>
</comment>
<feature type="region of interest" description="Disordered" evidence="1">
    <location>
        <begin position="231"/>
        <end position="270"/>
    </location>
</feature>
<dbReference type="InterPro" id="IPR036737">
    <property type="entry name" value="OmpA-like_sf"/>
</dbReference>
<dbReference type="STRING" id="1088869.GMO_20630"/>
<dbReference type="Proteomes" id="UP000004949">
    <property type="component" value="Unassembled WGS sequence"/>
</dbReference>
<dbReference type="PATRIC" id="fig|1088869.3.peg.2058"/>
<evidence type="ECO:0000313" key="4">
    <source>
        <dbReference type="Proteomes" id="UP000004949"/>
    </source>
</evidence>
<dbReference type="PROSITE" id="PS51257">
    <property type="entry name" value="PROKAR_LIPOPROTEIN"/>
    <property type="match status" value="1"/>
</dbReference>
<evidence type="ECO:0008006" key="5">
    <source>
        <dbReference type="Google" id="ProtNLM"/>
    </source>
</evidence>
<proteinExistence type="predicted"/>
<dbReference type="RefSeq" id="WP_008852210.1">
    <property type="nucleotide sequence ID" value="NZ_AGQV01000007.1"/>
</dbReference>
<protein>
    <recommendedName>
        <fullName evidence="5">OmpA-like domain-containing protein</fullName>
    </recommendedName>
</protein>
<gene>
    <name evidence="3" type="ORF">GMO_20630</name>
</gene>
<feature type="signal peptide" evidence="2">
    <location>
        <begin position="1"/>
        <end position="25"/>
    </location>
</feature>
<dbReference type="EMBL" id="AGQV01000007">
    <property type="protein sequence ID" value="EHH67610.1"/>
    <property type="molecule type" value="Genomic_DNA"/>
</dbReference>
<keyword evidence="2" id="KW-0732">Signal</keyword>
<feature type="compositionally biased region" description="Low complexity" evidence="1">
    <location>
        <begin position="254"/>
        <end position="270"/>
    </location>
</feature>